<comment type="caution">
    <text evidence="1">The sequence shown here is derived from an EMBL/GenBank/DDBJ whole genome shotgun (WGS) entry which is preliminary data.</text>
</comment>
<reference evidence="1 2" key="1">
    <citation type="submission" date="2020-08" db="EMBL/GenBank/DDBJ databases">
        <title>Sequencing the genomes of 1000 actinobacteria strains.</title>
        <authorList>
            <person name="Klenk H.-P."/>
        </authorList>
    </citation>
    <scope>NUCLEOTIDE SEQUENCE [LARGE SCALE GENOMIC DNA]</scope>
    <source>
        <strain evidence="1 2">DSM 45886</strain>
    </source>
</reference>
<sequence length="145" mass="15433">MSDRSSPGAKYEHLVPVPWGTVRIEAIGAGGSVPFIDLAVSTVAAEESCVTVAVVPPDMASVLIRIIGDDAQDGESVVFDGYLEVPEGLVEVADVASEEFAFVYRVPVGNMHLRIVVDDVLEATTLTISMSQLIEEVAQSKTDRT</sequence>
<dbReference type="AlphaFoldDB" id="A0A7W7WS07"/>
<evidence type="ECO:0000313" key="2">
    <source>
        <dbReference type="Proteomes" id="UP000578819"/>
    </source>
</evidence>
<evidence type="ECO:0000313" key="1">
    <source>
        <dbReference type="EMBL" id="MBB4960873.1"/>
    </source>
</evidence>
<gene>
    <name evidence="1" type="ORF">FHR38_004606</name>
</gene>
<proteinExistence type="predicted"/>
<keyword evidence="2" id="KW-1185">Reference proteome</keyword>
<dbReference type="RefSeq" id="WP_184536583.1">
    <property type="nucleotide sequence ID" value="NZ_JACHJW010000001.1"/>
</dbReference>
<protein>
    <submittedName>
        <fullName evidence="1">Uncharacterized protein</fullName>
    </submittedName>
</protein>
<dbReference type="Proteomes" id="UP000578819">
    <property type="component" value="Unassembled WGS sequence"/>
</dbReference>
<accession>A0A7W7WS07</accession>
<organism evidence="1 2">
    <name type="scientific">Micromonospora polyrhachis</name>
    <dbReference type="NCBI Taxonomy" id="1282883"/>
    <lineage>
        <taxon>Bacteria</taxon>
        <taxon>Bacillati</taxon>
        <taxon>Actinomycetota</taxon>
        <taxon>Actinomycetes</taxon>
        <taxon>Micromonosporales</taxon>
        <taxon>Micromonosporaceae</taxon>
        <taxon>Micromonospora</taxon>
    </lineage>
</organism>
<dbReference type="EMBL" id="JACHJW010000001">
    <property type="protein sequence ID" value="MBB4960873.1"/>
    <property type="molecule type" value="Genomic_DNA"/>
</dbReference>
<name>A0A7W7WS07_9ACTN</name>